<evidence type="ECO:0000313" key="1">
    <source>
        <dbReference type="EMBL" id="BCJ33283.1"/>
    </source>
</evidence>
<organism evidence="1 2">
    <name type="scientific">Actinocatenispora thailandica</name>
    <dbReference type="NCBI Taxonomy" id="227318"/>
    <lineage>
        <taxon>Bacteria</taxon>
        <taxon>Bacillati</taxon>
        <taxon>Actinomycetota</taxon>
        <taxon>Actinomycetes</taxon>
        <taxon>Micromonosporales</taxon>
        <taxon>Micromonosporaceae</taxon>
        <taxon>Actinocatenispora</taxon>
    </lineage>
</organism>
<dbReference type="Proteomes" id="UP000611640">
    <property type="component" value="Chromosome"/>
</dbReference>
<keyword evidence="2" id="KW-1185">Reference proteome</keyword>
<sequence>MALRLARTRDEAHLYMDLHPCQRCGSVEVEWKSALVDAEGELARSYSGSCECGALREFVFRLPAPGSVPASGDRYHFGGDQPSELLDAGEWLWVADMTASDVPTDDPTAGLNALSIAVAAMNEVVKFIPAGAEAVPDEAFWSERGRRVRDQEPGRFDRERLLVVRDSYWSSLAERQSGGDRS</sequence>
<protein>
    <submittedName>
        <fullName evidence="1">Uncharacterized protein</fullName>
    </submittedName>
</protein>
<dbReference type="AlphaFoldDB" id="A0A7R7DKI8"/>
<dbReference type="RefSeq" id="WP_203960202.1">
    <property type="nucleotide sequence ID" value="NZ_AP023355.1"/>
</dbReference>
<reference evidence="1 2" key="1">
    <citation type="submission" date="2020-08" db="EMBL/GenBank/DDBJ databases">
        <title>Whole genome shotgun sequence of Actinocatenispora thailandica NBRC 105041.</title>
        <authorList>
            <person name="Komaki H."/>
            <person name="Tamura T."/>
        </authorList>
    </citation>
    <scope>NUCLEOTIDE SEQUENCE [LARGE SCALE GENOMIC DNA]</scope>
    <source>
        <strain evidence="1 2">NBRC 105041</strain>
    </source>
</reference>
<dbReference type="EMBL" id="AP023355">
    <property type="protein sequence ID" value="BCJ33283.1"/>
    <property type="molecule type" value="Genomic_DNA"/>
</dbReference>
<name>A0A7R7DKI8_9ACTN</name>
<gene>
    <name evidence="1" type="ORF">Athai_07860</name>
</gene>
<accession>A0A7R7DKI8</accession>
<evidence type="ECO:0000313" key="2">
    <source>
        <dbReference type="Proteomes" id="UP000611640"/>
    </source>
</evidence>
<proteinExistence type="predicted"/>
<dbReference type="KEGG" id="atl:Athai_07860"/>